<dbReference type="Pfam" id="PF11706">
    <property type="entry name" value="zf-CGNR"/>
    <property type="match status" value="1"/>
</dbReference>
<name>A0A542EM10_9ACTN</name>
<evidence type="ECO:0000313" key="2">
    <source>
        <dbReference type="EMBL" id="TQJ16377.1"/>
    </source>
</evidence>
<dbReference type="InterPro" id="IPR023286">
    <property type="entry name" value="ABATE_dom_sf"/>
</dbReference>
<evidence type="ECO:0000259" key="1">
    <source>
        <dbReference type="Pfam" id="PF11706"/>
    </source>
</evidence>
<comment type="caution">
    <text evidence="2">The sequence shown here is derived from an EMBL/GenBank/DDBJ whole genome shotgun (WGS) entry which is preliminary data.</text>
</comment>
<dbReference type="Proteomes" id="UP000316298">
    <property type="component" value="Unassembled WGS sequence"/>
</dbReference>
<feature type="domain" description="Zinc finger CGNR" evidence="1">
    <location>
        <begin position="144"/>
        <end position="187"/>
    </location>
</feature>
<organism evidence="2 3">
    <name type="scientific">Kribbella jejuensis</name>
    <dbReference type="NCBI Taxonomy" id="236068"/>
    <lineage>
        <taxon>Bacteria</taxon>
        <taxon>Bacillati</taxon>
        <taxon>Actinomycetota</taxon>
        <taxon>Actinomycetes</taxon>
        <taxon>Propionibacteriales</taxon>
        <taxon>Kribbellaceae</taxon>
        <taxon>Kribbella</taxon>
    </lineage>
</organism>
<dbReference type="AlphaFoldDB" id="A0A542EM10"/>
<reference evidence="2 3" key="1">
    <citation type="submission" date="2019-06" db="EMBL/GenBank/DDBJ databases">
        <title>Sequencing the genomes of 1000 actinobacteria strains.</title>
        <authorList>
            <person name="Klenk H.-P."/>
        </authorList>
    </citation>
    <scope>NUCLEOTIDE SEQUENCE [LARGE SCALE GENOMIC DNA]</scope>
    <source>
        <strain evidence="2 3">DSM 17305</strain>
    </source>
</reference>
<protein>
    <submittedName>
        <fullName evidence="2">Putative RNA-binding Zn ribbon-like protein</fullName>
    </submittedName>
</protein>
<dbReference type="Pfam" id="PF07336">
    <property type="entry name" value="ABATE"/>
    <property type="match status" value="1"/>
</dbReference>
<dbReference type="OrthoDB" id="123307at2"/>
<dbReference type="SUPFAM" id="SSF160904">
    <property type="entry name" value="Jann2411-like"/>
    <property type="match status" value="1"/>
</dbReference>
<gene>
    <name evidence="2" type="ORF">FB475_0471</name>
</gene>
<proteinExistence type="predicted"/>
<dbReference type="InterPro" id="IPR021005">
    <property type="entry name" value="Znf_CGNR"/>
</dbReference>
<dbReference type="PANTHER" id="PTHR35525:SF3">
    <property type="entry name" value="BLL6575 PROTEIN"/>
    <property type="match status" value="1"/>
</dbReference>
<dbReference type="RefSeq" id="WP_141852080.1">
    <property type="nucleotide sequence ID" value="NZ_BAAAKA010000047.1"/>
</dbReference>
<sequence length="189" mass="20017">MEQRFRQGAGRLCLDFVRTLRLRGTPEVAEELTDGGALAAWVTQLGPVAPKPGSVPSPSQVGQAQALRESVYELLGAARAGGVAGASQAARNRVNRAAAEPVPQPRLDSTGALRWQADDPVTAVLSLVARDVLDLVTSPAALARIRDCANPDCGAVFLDNSRPGTRRWCSMDTCGNLSKKATFRSRHSG</sequence>
<accession>A0A542EM10</accession>
<dbReference type="PANTHER" id="PTHR35525">
    <property type="entry name" value="BLL6575 PROTEIN"/>
    <property type="match status" value="1"/>
</dbReference>
<dbReference type="Gene3D" id="1.10.3300.10">
    <property type="entry name" value="Jann2411-like domain"/>
    <property type="match status" value="1"/>
</dbReference>
<dbReference type="InterPro" id="IPR010852">
    <property type="entry name" value="ABATE"/>
</dbReference>
<evidence type="ECO:0000313" key="3">
    <source>
        <dbReference type="Proteomes" id="UP000316298"/>
    </source>
</evidence>
<dbReference type="EMBL" id="VFMM01000001">
    <property type="protein sequence ID" value="TQJ16377.1"/>
    <property type="molecule type" value="Genomic_DNA"/>
</dbReference>
<keyword evidence="3" id="KW-1185">Reference proteome</keyword>